<feature type="binding site" evidence="5">
    <location>
        <position position="750"/>
    </location>
    <ligand>
        <name>FAD</name>
        <dbReference type="ChEBI" id="CHEBI:57692"/>
    </ligand>
</feature>
<dbReference type="Gene3D" id="1.10.579.10">
    <property type="entry name" value="DNA Cyclobutane Dipyrimidine Photolyase, subunit A, domain 3"/>
    <property type="match status" value="1"/>
</dbReference>
<dbReference type="PRINTS" id="PR00147">
    <property type="entry name" value="DNAPHOTLYASE"/>
</dbReference>
<feature type="site" description="Electron transfer via tryptophanyl radical" evidence="6">
    <location>
        <position position="887"/>
    </location>
</feature>
<evidence type="ECO:0000256" key="7">
    <source>
        <dbReference type="SAM" id="MobiDB-lite"/>
    </source>
</evidence>
<dbReference type="InterPro" id="IPR036134">
    <property type="entry name" value="Crypto/Photolyase_FAD-like_sf"/>
</dbReference>
<evidence type="ECO:0000313" key="10">
    <source>
        <dbReference type="Proteomes" id="UP000291116"/>
    </source>
</evidence>
<dbReference type="Pfam" id="PF00875">
    <property type="entry name" value="DNA_photolyase"/>
    <property type="match status" value="1"/>
</dbReference>
<organism evidence="9 10">
    <name type="scientific">Pseudo-nitzschia multistriata</name>
    <dbReference type="NCBI Taxonomy" id="183589"/>
    <lineage>
        <taxon>Eukaryota</taxon>
        <taxon>Sar</taxon>
        <taxon>Stramenopiles</taxon>
        <taxon>Ochrophyta</taxon>
        <taxon>Bacillariophyta</taxon>
        <taxon>Bacillariophyceae</taxon>
        <taxon>Bacillariophycidae</taxon>
        <taxon>Bacillariales</taxon>
        <taxon>Bacillariaceae</taxon>
        <taxon>Pseudo-nitzschia</taxon>
    </lineage>
</organism>
<keyword evidence="2 5" id="KW-0285">Flavoprotein</keyword>
<feature type="compositionally biased region" description="Polar residues" evidence="7">
    <location>
        <begin position="1039"/>
        <end position="1060"/>
    </location>
</feature>
<feature type="site" description="Electron transfer via tryptophanyl radical" evidence="6">
    <location>
        <position position="910"/>
    </location>
</feature>
<feature type="region of interest" description="Disordered" evidence="7">
    <location>
        <begin position="80"/>
        <end position="99"/>
    </location>
</feature>
<dbReference type="AlphaFoldDB" id="A0A448ZQ33"/>
<keyword evidence="4" id="KW-0157">Chromophore</keyword>
<evidence type="ECO:0000256" key="5">
    <source>
        <dbReference type="PIRSR" id="PIRSR602081-1"/>
    </source>
</evidence>
<dbReference type="GO" id="GO:0003904">
    <property type="term" value="F:deoxyribodipyrimidine photo-lyase activity"/>
    <property type="evidence" value="ECO:0007669"/>
    <property type="project" value="TreeGrafter"/>
</dbReference>
<dbReference type="OrthoDB" id="204690at2759"/>
<dbReference type="GO" id="GO:0005737">
    <property type="term" value="C:cytoplasm"/>
    <property type="evidence" value="ECO:0007669"/>
    <property type="project" value="TreeGrafter"/>
</dbReference>
<accession>A0A448ZQ33</accession>
<dbReference type="Gene3D" id="3.40.50.620">
    <property type="entry name" value="HUPs"/>
    <property type="match status" value="1"/>
</dbReference>
<evidence type="ECO:0000256" key="3">
    <source>
        <dbReference type="ARBA" id="ARBA00022827"/>
    </source>
</evidence>
<dbReference type="GO" id="GO:0043153">
    <property type="term" value="P:entrainment of circadian clock by photoperiod"/>
    <property type="evidence" value="ECO:0007669"/>
    <property type="project" value="TreeGrafter"/>
</dbReference>
<keyword evidence="10" id="KW-1185">Reference proteome</keyword>
<evidence type="ECO:0000256" key="6">
    <source>
        <dbReference type="PIRSR" id="PIRSR602081-2"/>
    </source>
</evidence>
<dbReference type="Proteomes" id="UP000291116">
    <property type="component" value="Unassembled WGS sequence"/>
</dbReference>
<dbReference type="PANTHER" id="PTHR11455">
    <property type="entry name" value="CRYPTOCHROME"/>
    <property type="match status" value="1"/>
</dbReference>
<evidence type="ECO:0000259" key="8">
    <source>
        <dbReference type="PROSITE" id="PS51645"/>
    </source>
</evidence>
<feature type="compositionally biased region" description="Basic residues" evidence="7">
    <location>
        <begin position="1062"/>
        <end position="1079"/>
    </location>
</feature>
<dbReference type="SUPFAM" id="SSF52425">
    <property type="entry name" value="Cryptochrome/photolyase, N-terminal domain"/>
    <property type="match status" value="1"/>
</dbReference>
<dbReference type="GO" id="GO:0005634">
    <property type="term" value="C:nucleus"/>
    <property type="evidence" value="ECO:0007669"/>
    <property type="project" value="TreeGrafter"/>
</dbReference>
<evidence type="ECO:0000313" key="9">
    <source>
        <dbReference type="EMBL" id="VEU44083.1"/>
    </source>
</evidence>
<dbReference type="SUPFAM" id="SSF48173">
    <property type="entry name" value="Cryptochrome/photolyase FAD-binding domain"/>
    <property type="match status" value="1"/>
</dbReference>
<feature type="compositionally biased region" description="Polar residues" evidence="7">
    <location>
        <begin position="421"/>
        <end position="455"/>
    </location>
</feature>
<dbReference type="InterPro" id="IPR014729">
    <property type="entry name" value="Rossmann-like_a/b/a_fold"/>
</dbReference>
<protein>
    <recommendedName>
        <fullName evidence="8">Photolyase/cryptochrome alpha/beta domain-containing protein</fullName>
    </recommendedName>
</protein>
<name>A0A448ZQ33_9STRA</name>
<dbReference type="InterPro" id="IPR002081">
    <property type="entry name" value="Cryptochrome/DNA_photolyase_1"/>
</dbReference>
<dbReference type="GO" id="GO:0006139">
    <property type="term" value="P:nucleobase-containing compound metabolic process"/>
    <property type="evidence" value="ECO:0007669"/>
    <property type="project" value="UniProtKB-ARBA"/>
</dbReference>
<dbReference type="GO" id="GO:0006950">
    <property type="term" value="P:response to stress"/>
    <property type="evidence" value="ECO:0007669"/>
    <property type="project" value="UniProtKB-ARBA"/>
</dbReference>
<dbReference type="PROSITE" id="PS51645">
    <property type="entry name" value="PHR_CRY_ALPHA_BETA"/>
    <property type="match status" value="1"/>
</dbReference>
<evidence type="ECO:0000256" key="2">
    <source>
        <dbReference type="ARBA" id="ARBA00022630"/>
    </source>
</evidence>
<dbReference type="PROSITE" id="PS00394">
    <property type="entry name" value="DNA_PHOTOLYASES_1_1"/>
    <property type="match status" value="1"/>
</dbReference>
<gene>
    <name evidence="9" type="ORF">PSNMU_V1.4_AUG-EV-PASAV3_0111510</name>
</gene>
<reference evidence="9 10" key="1">
    <citation type="submission" date="2019-01" db="EMBL/GenBank/DDBJ databases">
        <authorList>
            <person name="Ferrante I. M."/>
        </authorList>
    </citation>
    <scope>NUCLEOTIDE SEQUENCE [LARGE SCALE GENOMIC DNA]</scope>
    <source>
        <strain evidence="9 10">B856</strain>
    </source>
</reference>
<dbReference type="GO" id="GO:0032922">
    <property type="term" value="P:circadian regulation of gene expression"/>
    <property type="evidence" value="ECO:0007669"/>
    <property type="project" value="TreeGrafter"/>
</dbReference>
<comment type="similarity">
    <text evidence="1">Belongs to the DNA photolyase class-1 family.</text>
</comment>
<feature type="site" description="Electron transfer via tryptophanyl radical" evidence="6">
    <location>
        <position position="831"/>
    </location>
</feature>
<feature type="region of interest" description="Disordered" evidence="7">
    <location>
        <begin position="407"/>
        <end position="458"/>
    </location>
</feature>
<feature type="binding site" evidence="5">
    <location>
        <begin position="763"/>
        <end position="767"/>
    </location>
    <ligand>
        <name>FAD</name>
        <dbReference type="ChEBI" id="CHEBI:57692"/>
    </ligand>
</feature>
<dbReference type="InterPro" id="IPR036155">
    <property type="entry name" value="Crypto/Photolyase_N_sf"/>
</dbReference>
<dbReference type="PANTHER" id="PTHR11455:SF18">
    <property type="entry name" value="SI:CH1073-390K14.1"/>
    <property type="match status" value="1"/>
</dbReference>
<dbReference type="GO" id="GO:0003677">
    <property type="term" value="F:DNA binding"/>
    <property type="evidence" value="ECO:0007669"/>
    <property type="project" value="TreeGrafter"/>
</dbReference>
<dbReference type="Gene3D" id="1.25.40.80">
    <property type="match status" value="1"/>
</dbReference>
<dbReference type="EMBL" id="CAACVS010000608">
    <property type="protein sequence ID" value="VEU44083.1"/>
    <property type="molecule type" value="Genomic_DNA"/>
</dbReference>
<feature type="domain" description="Photolyase/cryptochrome alpha/beta" evidence="8">
    <location>
        <begin position="477"/>
        <end position="632"/>
    </location>
</feature>
<sequence>MLSPIQHSTFLILSTILYFLSAFLVLSSRHLVFSFSSTQRMHSGSDGKNSHPHPQLLFSSPSPMLLSQMPIPVRVELFLPNRTNKKKKKPPNGAVRANKDDRGLVDRIRLFEEHGITSFNIVNKDKTDKDSVVEWIETIRNASLKASNSTDVHVCSQFSLLHNRPPKTRNLRDQRKEHLLETLKKGYFGAADEILLVSGSGTKPLSSSPCSETPWNTADGIDAVNDYYENRGDNDVCQTTFPHISVSYNPYLSDPHLQDQENSRLERQLATGCLSKIYLPFGTDLDRLRTGLEFCADAIHTAKRKHQRAGDVSLVGSFVLPTPRWMAHQRKFFRSSQKRVMLDPRFFKSDENQELTAIVVQVIRMYEKHGFGELLLEASPSANTLSCTKDDLSFLFDILKRVSASRDDGLGPNRCNDSERSSSMGMNNFRNNSNGVDFSSNSKGTKTGAESSQSPEILKKSLPSSLRQDWRSRSSSPCILLFGSHDVRLQDNKALEAAARSHKKLLPVFLWTKEERDGDQWGCPRNTAVAVCLEEALKSLQDSLQSFGLPLIYCNCCGPSPRHDSREEQLHQQENSHGIRELKHVVEAVGATAVYWNKDPTPEGRDRDAYRRRILEQHRLPRRIDVFEAQSSLLYDVSTIELPTGFRGGHFGTLMPFLNHCRKQFGVPSRPTPYFETFRILEESSPPEAFDTIFDMHGSTMSTHLRDLKIIDTFKLSHKWDQPIRARFPMSEKIAQSTVDSFVRNGMKRYETDRSRADISDATSRLSPHLRIGTMSPNQLYWRIEDSELPYKDTKTLGRRLIWRDLAYFQLHCFPSMKKKCIRSHYEAMEWVETIEEDRRFRAWKTGTTGYPIVDAAMRELYATGWMTQSIRMVAASFLTEYLRINWTKGAEWFHHTLVDADSAINAMMWQNAGRSGIDQWNFVLSPTTASQDPTGAYTRRWVPELAELPTNRLVHCPWEATEDLLEEHGVVLGETYPHRIVVDLKKERKKSVENTLAVRRAAQDYNTDRGYDMIDLPNGQKSIVFTKKEYRIDRNGNVLPSNKSNGNRRASNRMGNSRTGVVRHKKSSRNPKKAKTST</sequence>
<comment type="cofactor">
    <cofactor evidence="5">
        <name>FAD</name>
        <dbReference type="ChEBI" id="CHEBI:57692"/>
    </cofactor>
    <text evidence="5">Binds 1 FAD per subunit.</text>
</comment>
<dbReference type="GO" id="GO:0071949">
    <property type="term" value="F:FAD binding"/>
    <property type="evidence" value="ECO:0007669"/>
    <property type="project" value="TreeGrafter"/>
</dbReference>
<dbReference type="InterPro" id="IPR006050">
    <property type="entry name" value="DNA_photolyase_N"/>
</dbReference>
<dbReference type="Pfam" id="PF03441">
    <property type="entry name" value="FAD_binding_7"/>
    <property type="match status" value="1"/>
</dbReference>
<proteinExistence type="inferred from homology"/>
<feature type="binding site" evidence="5">
    <location>
        <begin position="900"/>
        <end position="902"/>
    </location>
    <ligand>
        <name>FAD</name>
        <dbReference type="ChEBI" id="CHEBI:57692"/>
    </ligand>
</feature>
<evidence type="ECO:0000256" key="4">
    <source>
        <dbReference type="ARBA" id="ARBA00022991"/>
    </source>
</evidence>
<feature type="region of interest" description="Disordered" evidence="7">
    <location>
        <begin position="1036"/>
        <end position="1079"/>
    </location>
</feature>
<dbReference type="InterPro" id="IPR005101">
    <property type="entry name" value="Cryptochr/Photolyase_FAD-bd"/>
</dbReference>
<dbReference type="InterPro" id="IPR018394">
    <property type="entry name" value="DNA_photolyase_1_CS_C"/>
</dbReference>
<keyword evidence="3 5" id="KW-0274">FAD</keyword>
<evidence type="ECO:0000256" key="1">
    <source>
        <dbReference type="ARBA" id="ARBA00005862"/>
    </source>
</evidence>